<dbReference type="GO" id="GO:0004029">
    <property type="term" value="F:aldehyde dehydrogenase (NAD+) activity"/>
    <property type="evidence" value="ECO:0007669"/>
    <property type="project" value="UniProtKB-EC"/>
</dbReference>
<dbReference type="FunFam" id="3.40.309.10:FF:000012">
    <property type="entry name" value="Betaine aldehyde dehydrogenase"/>
    <property type="match status" value="1"/>
</dbReference>
<evidence type="ECO:0000313" key="8">
    <source>
        <dbReference type="Proteomes" id="UP001150941"/>
    </source>
</evidence>
<dbReference type="EC" id="1.2.1.3" evidence="4"/>
<dbReference type="InterPro" id="IPR016162">
    <property type="entry name" value="Ald_DH_N"/>
</dbReference>
<dbReference type="PANTHER" id="PTHR11699">
    <property type="entry name" value="ALDEHYDE DEHYDROGENASE-RELATED"/>
    <property type="match status" value="1"/>
</dbReference>
<dbReference type="InterPro" id="IPR016161">
    <property type="entry name" value="Ald_DH/histidinol_DH"/>
</dbReference>
<reference evidence="7" key="2">
    <citation type="journal article" date="2023" name="IMA Fungus">
        <title>Comparative genomic study of the Penicillium genus elucidates a diverse pangenome and 15 lateral gene transfer events.</title>
        <authorList>
            <person name="Petersen C."/>
            <person name="Sorensen T."/>
            <person name="Nielsen M.R."/>
            <person name="Sondergaard T.E."/>
            <person name="Sorensen J.L."/>
            <person name="Fitzpatrick D.A."/>
            <person name="Frisvad J.C."/>
            <person name="Nielsen K.L."/>
        </authorList>
    </citation>
    <scope>NUCLEOTIDE SEQUENCE</scope>
    <source>
        <strain evidence="7">IBT 19713</strain>
    </source>
</reference>
<dbReference type="EMBL" id="JAPQKS010000007">
    <property type="protein sequence ID" value="KAJ5220568.1"/>
    <property type="molecule type" value="Genomic_DNA"/>
</dbReference>
<dbReference type="Pfam" id="PF00171">
    <property type="entry name" value="Aldedh"/>
    <property type="match status" value="1"/>
</dbReference>
<feature type="domain" description="Aldehyde dehydrogenase" evidence="6">
    <location>
        <begin position="32"/>
        <end position="465"/>
    </location>
</feature>
<comment type="catalytic activity">
    <reaction evidence="5">
        <text>an aldehyde + NAD(+) + H2O = a carboxylate + NADH + 2 H(+)</text>
        <dbReference type="Rhea" id="RHEA:16185"/>
        <dbReference type="ChEBI" id="CHEBI:15377"/>
        <dbReference type="ChEBI" id="CHEBI:15378"/>
        <dbReference type="ChEBI" id="CHEBI:17478"/>
        <dbReference type="ChEBI" id="CHEBI:29067"/>
        <dbReference type="ChEBI" id="CHEBI:57540"/>
        <dbReference type="ChEBI" id="CHEBI:57945"/>
        <dbReference type="EC" id="1.2.1.3"/>
    </reaction>
</comment>
<comment type="caution">
    <text evidence="7">The sequence shown here is derived from an EMBL/GenBank/DDBJ whole genome shotgun (WGS) entry which is preliminary data.</text>
</comment>
<gene>
    <name evidence="7" type="ORF">N7468_009772</name>
</gene>
<evidence type="ECO:0000259" key="6">
    <source>
        <dbReference type="Pfam" id="PF00171"/>
    </source>
</evidence>
<evidence type="ECO:0000256" key="1">
    <source>
        <dbReference type="ARBA" id="ARBA00004685"/>
    </source>
</evidence>
<dbReference type="Gene3D" id="3.40.309.10">
    <property type="entry name" value="Aldehyde Dehydrogenase, Chain A, domain 2"/>
    <property type="match status" value="1"/>
</dbReference>
<dbReference type="OrthoDB" id="310895at2759"/>
<accession>A0A9W9NL21</accession>
<dbReference type="FunFam" id="3.40.605.10:FF:000007">
    <property type="entry name" value="NAD/NADP-dependent betaine aldehyde dehydrogenase"/>
    <property type="match status" value="1"/>
</dbReference>
<protein>
    <recommendedName>
        <fullName evidence="4">aldehyde dehydrogenase (NAD(+))</fullName>
        <ecNumber evidence="4">1.2.1.3</ecNumber>
    </recommendedName>
</protein>
<proteinExistence type="inferred from homology"/>
<evidence type="ECO:0000256" key="5">
    <source>
        <dbReference type="ARBA" id="ARBA00049194"/>
    </source>
</evidence>
<dbReference type="InterPro" id="IPR016163">
    <property type="entry name" value="Ald_DH_C"/>
</dbReference>
<dbReference type="InterPro" id="IPR015590">
    <property type="entry name" value="Aldehyde_DH_dom"/>
</dbReference>
<evidence type="ECO:0000256" key="4">
    <source>
        <dbReference type="ARBA" id="ARBA00024226"/>
    </source>
</evidence>
<evidence type="ECO:0000256" key="2">
    <source>
        <dbReference type="ARBA" id="ARBA00009986"/>
    </source>
</evidence>
<reference evidence="7" key="1">
    <citation type="submission" date="2022-11" db="EMBL/GenBank/DDBJ databases">
        <authorList>
            <person name="Petersen C."/>
        </authorList>
    </citation>
    <scope>NUCLEOTIDE SEQUENCE</scope>
    <source>
        <strain evidence="7">IBT 19713</strain>
    </source>
</reference>
<dbReference type="Proteomes" id="UP001150941">
    <property type="component" value="Unassembled WGS sequence"/>
</dbReference>
<dbReference type="Gene3D" id="3.40.605.10">
    <property type="entry name" value="Aldehyde Dehydrogenase, Chain A, domain 1"/>
    <property type="match status" value="1"/>
</dbReference>
<keyword evidence="3" id="KW-0560">Oxidoreductase</keyword>
<comment type="similarity">
    <text evidence="2">Belongs to the aldehyde dehydrogenase family.</text>
</comment>
<comment type="pathway">
    <text evidence="1">Mycotoxin biosynthesis.</text>
</comment>
<evidence type="ECO:0000313" key="7">
    <source>
        <dbReference type="EMBL" id="KAJ5220568.1"/>
    </source>
</evidence>
<name>A0A9W9NL21_9EURO</name>
<dbReference type="RefSeq" id="XP_058327398.1">
    <property type="nucleotide sequence ID" value="XM_058479068.1"/>
</dbReference>
<dbReference type="GeneID" id="83206371"/>
<evidence type="ECO:0000256" key="3">
    <source>
        <dbReference type="ARBA" id="ARBA00023002"/>
    </source>
</evidence>
<dbReference type="SUPFAM" id="SSF53720">
    <property type="entry name" value="ALDH-like"/>
    <property type="match status" value="1"/>
</dbReference>
<keyword evidence="8" id="KW-1185">Reference proteome</keyword>
<dbReference type="AlphaFoldDB" id="A0A9W9NL21"/>
<sequence>MASKRLMNVTTPPSALFLDNKMGVISTCPPLNSASAADIDTAVANARRAFNGEWGAFTGEQRGVVLNKLADLIEQHTQEIAYFESLCSGTPISFLKSTMPSVVSVFRYYADWTDKYKGDYFPPEDGFCKIVEHTSVGVCAGVTAWNGSLHFLAWKSAPALATGNTVILKPSEKSPLGTLSVANLISKAGFPPGAFQIVAVITRFIWAGDVGASLASHMDIDKISFTGSTGTVRKVQDAATKSNLKRVTYELGGKSPAVVFEDADIERNLFWCTFGITGNSGQVCTATSRLFVQESIAEKFIEATLGADPMSPETQYGPLVDKAQYERVRIYIDDAQKVLSPVVGGDTYSVDDYYVAPTIFLNPPSDAKIYREEIFGPVLCIKTFKTEEQAIALANDTNYGLAGSAYTQDIERALRVSRAIRGGTVGINCTSIASPQVPMGGFKLSGIGRGLGEYALRHYTEPKTIVIK</sequence>
<organism evidence="7 8">
    <name type="scientific">Penicillium chermesinum</name>
    <dbReference type="NCBI Taxonomy" id="63820"/>
    <lineage>
        <taxon>Eukaryota</taxon>
        <taxon>Fungi</taxon>
        <taxon>Dikarya</taxon>
        <taxon>Ascomycota</taxon>
        <taxon>Pezizomycotina</taxon>
        <taxon>Eurotiomycetes</taxon>
        <taxon>Eurotiomycetidae</taxon>
        <taxon>Eurotiales</taxon>
        <taxon>Aspergillaceae</taxon>
        <taxon>Penicillium</taxon>
    </lineage>
</organism>